<dbReference type="GO" id="GO:0005634">
    <property type="term" value="C:nucleus"/>
    <property type="evidence" value="ECO:0007669"/>
    <property type="project" value="TreeGrafter"/>
</dbReference>
<dbReference type="PANTHER" id="PTHR44167">
    <property type="entry name" value="OVARIAN-SPECIFIC SERINE/THREONINE-PROTEIN KINASE LOK-RELATED"/>
    <property type="match status" value="1"/>
</dbReference>
<dbReference type="GO" id="GO:0051598">
    <property type="term" value="P:meiotic recombination checkpoint signaling"/>
    <property type="evidence" value="ECO:0007669"/>
    <property type="project" value="TreeGrafter"/>
</dbReference>
<keyword evidence="5" id="KW-0808">Transferase</keyword>
<dbReference type="InterPro" id="IPR000253">
    <property type="entry name" value="FHA_dom"/>
</dbReference>
<dbReference type="EC" id="2.7.11.1" evidence="2"/>
<dbReference type="PROSITE" id="PS00107">
    <property type="entry name" value="PROTEIN_KINASE_ATP"/>
    <property type="match status" value="1"/>
</dbReference>
<evidence type="ECO:0000256" key="9">
    <source>
        <dbReference type="PROSITE-ProRule" id="PRU10141"/>
    </source>
</evidence>
<dbReference type="SUPFAM" id="SSF49879">
    <property type="entry name" value="SMAD/FHA domain"/>
    <property type="match status" value="1"/>
</dbReference>
<dbReference type="InterPro" id="IPR008271">
    <property type="entry name" value="Ser/Thr_kinase_AS"/>
</dbReference>
<keyword evidence="4 9" id="KW-0547">Nucleotide-binding</keyword>
<evidence type="ECO:0000256" key="2">
    <source>
        <dbReference type="ARBA" id="ARBA00012513"/>
    </source>
</evidence>
<dbReference type="STRING" id="1016849.A0A0D1YQC3"/>
<dbReference type="InterPro" id="IPR008984">
    <property type="entry name" value="SMAD_FHA_dom_sf"/>
</dbReference>
<dbReference type="CDD" id="cd00060">
    <property type="entry name" value="FHA"/>
    <property type="match status" value="1"/>
</dbReference>
<comment type="similarity">
    <text evidence="1">Belongs to the protein kinase superfamily. CAMK Ser/Thr protein kinase family. CHEK2 subfamily.</text>
</comment>
<protein>
    <recommendedName>
        <fullName evidence="2">non-specific serine/threonine protein kinase</fullName>
        <ecNumber evidence="2">2.7.11.1</ecNumber>
    </recommendedName>
</protein>
<dbReference type="Proteomes" id="UP000053599">
    <property type="component" value="Unassembled WGS sequence"/>
</dbReference>
<dbReference type="Gene3D" id="2.60.200.20">
    <property type="match status" value="2"/>
</dbReference>
<evidence type="ECO:0000256" key="3">
    <source>
        <dbReference type="ARBA" id="ARBA00022527"/>
    </source>
</evidence>
<dbReference type="PROSITE" id="PS50006">
    <property type="entry name" value="FHA_DOMAIN"/>
    <property type="match status" value="1"/>
</dbReference>
<feature type="compositionally biased region" description="Acidic residues" evidence="10">
    <location>
        <begin position="1"/>
        <end position="19"/>
    </location>
</feature>
<feature type="binding site" evidence="9">
    <location>
        <position position="344"/>
    </location>
    <ligand>
        <name>ATP</name>
        <dbReference type="ChEBI" id="CHEBI:30616"/>
    </ligand>
</feature>
<feature type="domain" description="FHA" evidence="11">
    <location>
        <begin position="175"/>
        <end position="229"/>
    </location>
</feature>
<feature type="compositionally biased region" description="Polar residues" evidence="10">
    <location>
        <begin position="52"/>
        <end position="66"/>
    </location>
</feature>
<proteinExistence type="inferred from homology"/>
<evidence type="ECO:0000313" key="14">
    <source>
        <dbReference type="Proteomes" id="UP000053599"/>
    </source>
</evidence>
<dbReference type="PROSITE" id="PS50011">
    <property type="entry name" value="PROTEIN_KINASE_DOM"/>
    <property type="match status" value="1"/>
</dbReference>
<keyword evidence="5" id="KW-0418">Kinase</keyword>
<dbReference type="Gene3D" id="1.10.510.10">
    <property type="entry name" value="Transferase(Phosphotransferase) domain 1"/>
    <property type="match status" value="1"/>
</dbReference>
<comment type="catalytic activity">
    <reaction evidence="8">
        <text>L-seryl-[protein] + ATP = O-phospho-L-seryl-[protein] + ADP + H(+)</text>
        <dbReference type="Rhea" id="RHEA:17989"/>
        <dbReference type="Rhea" id="RHEA-COMP:9863"/>
        <dbReference type="Rhea" id="RHEA-COMP:11604"/>
        <dbReference type="ChEBI" id="CHEBI:15378"/>
        <dbReference type="ChEBI" id="CHEBI:29999"/>
        <dbReference type="ChEBI" id="CHEBI:30616"/>
        <dbReference type="ChEBI" id="CHEBI:83421"/>
        <dbReference type="ChEBI" id="CHEBI:456216"/>
        <dbReference type="EC" id="2.7.11.1"/>
    </reaction>
</comment>
<evidence type="ECO:0000259" key="12">
    <source>
        <dbReference type="PROSITE" id="PS50011"/>
    </source>
</evidence>
<evidence type="ECO:0000256" key="10">
    <source>
        <dbReference type="SAM" id="MobiDB-lite"/>
    </source>
</evidence>
<evidence type="ECO:0000256" key="7">
    <source>
        <dbReference type="ARBA" id="ARBA00047899"/>
    </source>
</evidence>
<dbReference type="Pfam" id="PF00069">
    <property type="entry name" value="Pkinase"/>
    <property type="match status" value="1"/>
</dbReference>
<evidence type="ECO:0000256" key="6">
    <source>
        <dbReference type="ARBA" id="ARBA00022840"/>
    </source>
</evidence>
<dbReference type="FunFam" id="3.30.200.20:FF:000470">
    <property type="entry name" value="Serine/threonine-protein kinase RAD53"/>
    <property type="match status" value="1"/>
</dbReference>
<organism evidence="13 14">
    <name type="scientific">Exophiala sideris</name>
    <dbReference type="NCBI Taxonomy" id="1016849"/>
    <lineage>
        <taxon>Eukaryota</taxon>
        <taxon>Fungi</taxon>
        <taxon>Dikarya</taxon>
        <taxon>Ascomycota</taxon>
        <taxon>Pezizomycotina</taxon>
        <taxon>Eurotiomycetes</taxon>
        <taxon>Chaetothyriomycetidae</taxon>
        <taxon>Chaetothyriales</taxon>
        <taxon>Herpotrichiellaceae</taxon>
        <taxon>Exophiala</taxon>
    </lineage>
</organism>
<reference evidence="13 14" key="1">
    <citation type="submission" date="2015-01" db="EMBL/GenBank/DDBJ databases">
        <title>The Genome Sequence of Exophiala sideris CBS121828.</title>
        <authorList>
            <consortium name="The Broad Institute Genomics Platform"/>
            <person name="Cuomo C."/>
            <person name="de Hoog S."/>
            <person name="Gorbushina A."/>
            <person name="Stielow B."/>
            <person name="Teixiera M."/>
            <person name="Abouelleil A."/>
            <person name="Chapman S.B."/>
            <person name="Priest M."/>
            <person name="Young S.K."/>
            <person name="Wortman J."/>
            <person name="Nusbaum C."/>
            <person name="Birren B."/>
        </authorList>
    </citation>
    <scope>NUCLEOTIDE SEQUENCE [LARGE SCALE GENOMIC DNA]</scope>
    <source>
        <strain evidence="13 14">CBS 121828</strain>
    </source>
</reference>
<evidence type="ECO:0000256" key="8">
    <source>
        <dbReference type="ARBA" id="ARBA00048679"/>
    </source>
</evidence>
<dbReference type="SUPFAM" id="SSF56112">
    <property type="entry name" value="Protein kinase-like (PK-like)"/>
    <property type="match status" value="1"/>
</dbReference>
<evidence type="ECO:0000313" key="13">
    <source>
        <dbReference type="EMBL" id="KIV77188.1"/>
    </source>
</evidence>
<gene>
    <name evidence="13" type="ORF">PV11_09010</name>
</gene>
<evidence type="ECO:0000256" key="1">
    <source>
        <dbReference type="ARBA" id="ARBA00005575"/>
    </source>
</evidence>
<dbReference type="PROSITE" id="PS00108">
    <property type="entry name" value="PROTEIN_KINASE_ST"/>
    <property type="match status" value="1"/>
</dbReference>
<dbReference type="GO" id="GO:0005524">
    <property type="term" value="F:ATP binding"/>
    <property type="evidence" value="ECO:0007669"/>
    <property type="project" value="UniProtKB-UniRule"/>
</dbReference>
<dbReference type="GO" id="GO:0005737">
    <property type="term" value="C:cytoplasm"/>
    <property type="evidence" value="ECO:0007669"/>
    <property type="project" value="TreeGrafter"/>
</dbReference>
<feature type="region of interest" description="Disordered" evidence="10">
    <location>
        <begin position="789"/>
        <end position="828"/>
    </location>
</feature>
<dbReference type="Pfam" id="PF00498">
    <property type="entry name" value="FHA"/>
    <property type="match status" value="1"/>
</dbReference>
<dbReference type="AlphaFoldDB" id="A0A0D1YQC3"/>
<evidence type="ECO:0000256" key="5">
    <source>
        <dbReference type="ARBA" id="ARBA00022777"/>
    </source>
</evidence>
<dbReference type="InterPro" id="IPR017441">
    <property type="entry name" value="Protein_kinase_ATP_BS"/>
</dbReference>
<accession>A0A0D1YQC3</accession>
<name>A0A0D1YQC3_9EURO</name>
<feature type="compositionally biased region" description="Polar residues" evidence="10">
    <location>
        <begin position="1105"/>
        <end position="1115"/>
    </location>
</feature>
<keyword evidence="6 9" id="KW-0067">ATP-binding</keyword>
<dbReference type="SMART" id="SM00220">
    <property type="entry name" value="S_TKc"/>
    <property type="match status" value="1"/>
</dbReference>
<evidence type="ECO:0000259" key="11">
    <source>
        <dbReference type="PROSITE" id="PS50006"/>
    </source>
</evidence>
<dbReference type="OrthoDB" id="504170at2759"/>
<sequence>MDVADDNEDADENTCDEDGQPLPTDKTFISPDEYYENRLGDLSPFTPRSLADESQISQSPISETESWETVDTVIMESSQPTQLTQQVEDPRRLGRHLSNISDDDATDVICILHPCSPAAFDGIRANLLPGPQHILQNDDLKGLSEDDILFGPQYNVPRDIALRMSSQVKDPQDGFRFGRSSVQCDILLTSHENDNLVSKVHFKIFVNSQGSLMLQDLSTNGTLVDDQHIKVRDRRGKKSSKPATMALTNGAIISVISGRDREEIKLMVRRPARGDNEDAYERNLRAYIAARGELAQFASMRESSYGNHWNGGSLYNFTGLLGKGAFATVYRIQTKNEGNIFAAKELDKRRFIKNGVLDIRFDSELNIMKTLKHPNIVNYVDCQMYDHWIYILMEYVPYGELSQELRKLGKIPESDVQQITRQILHALDYLHRRNITHRDIKPDNILIASRSPLIVKLSDFGLSKCVTTDQETFLKTFCGTLLYCAPEVYPDYATYAQNSAPKRRRLGEPVPRPTPSPYDQSVDMWSFGAVIFHMLCGKPPITGRGDDRGAQMLSNIMTKEVDFEPLRQAGASEAAIDFIGRLLNRNPALRPKESECLQHSWLRDIPDNCAYEAVEEPILAGRELHIVDEVDEDVLDEELINNLNQLTQPPSSGQSPDRPIKRARTFVGITQVAEDITYPTMPEPGESLLPLAPTPPAQRLFGEISQSVLRSSGLFGKALPPTTTADVHDIQNRVEQISVNDFGRQDSKGSEASADFSDQLKHFPQVPGPHMNLASAASLMGAEHQIGQLNMGSPEADNSDPATPETTNPVTPQTRELSPSSSISQHVDMGTGEPLHAIEEPVFTRQIDLGLIADPVNFEAELEARNASRAGRLRGKADTFHGNAYTRSRPPSIELAVTIDAKTGHVVGNPADTDRFIRAARHSDGEVDATAFIKPPKRFGKLTSLPSSIANVTINLESRLMLWGRGVDCTIRYPDALDIRIPKYAMKIHFWAPRMDQHVEQGGDWTEVPGVRTIIATSASGCIHVNGVELRKQSPGGDAALFGKLYTGDIITIYESPNGKEFLKFKIEITFGDSARSRPEKEAGFIVQEERHHHQRMKERESMRMSKTNIEQEAA</sequence>
<dbReference type="SMART" id="SM00240">
    <property type="entry name" value="FHA"/>
    <property type="match status" value="1"/>
</dbReference>
<feature type="compositionally biased region" description="Basic and acidic residues" evidence="10">
    <location>
        <begin position="1088"/>
        <end position="1104"/>
    </location>
</feature>
<dbReference type="InterPro" id="IPR011009">
    <property type="entry name" value="Kinase-like_dom_sf"/>
</dbReference>
<feature type="domain" description="Protein kinase" evidence="12">
    <location>
        <begin position="315"/>
        <end position="602"/>
    </location>
</feature>
<dbReference type="PANTHER" id="PTHR44167:SF24">
    <property type="entry name" value="SERINE_THREONINE-PROTEIN KINASE CHK2"/>
    <property type="match status" value="1"/>
</dbReference>
<feature type="compositionally biased region" description="Polar residues" evidence="10">
    <location>
        <begin position="800"/>
        <end position="825"/>
    </location>
</feature>
<dbReference type="GO" id="GO:0004674">
    <property type="term" value="F:protein serine/threonine kinase activity"/>
    <property type="evidence" value="ECO:0007669"/>
    <property type="project" value="UniProtKB-KW"/>
</dbReference>
<keyword evidence="3" id="KW-0723">Serine/threonine-protein kinase</keyword>
<comment type="catalytic activity">
    <reaction evidence="7">
        <text>L-threonyl-[protein] + ATP = O-phospho-L-threonyl-[protein] + ADP + H(+)</text>
        <dbReference type="Rhea" id="RHEA:46608"/>
        <dbReference type="Rhea" id="RHEA-COMP:11060"/>
        <dbReference type="Rhea" id="RHEA-COMP:11605"/>
        <dbReference type="ChEBI" id="CHEBI:15378"/>
        <dbReference type="ChEBI" id="CHEBI:30013"/>
        <dbReference type="ChEBI" id="CHEBI:30616"/>
        <dbReference type="ChEBI" id="CHEBI:61977"/>
        <dbReference type="ChEBI" id="CHEBI:456216"/>
        <dbReference type="EC" id="2.7.11.1"/>
    </reaction>
</comment>
<feature type="region of interest" description="Disordered" evidence="10">
    <location>
        <begin position="1088"/>
        <end position="1115"/>
    </location>
</feature>
<evidence type="ECO:0000256" key="4">
    <source>
        <dbReference type="ARBA" id="ARBA00022741"/>
    </source>
</evidence>
<dbReference type="InterPro" id="IPR000719">
    <property type="entry name" value="Prot_kinase_dom"/>
</dbReference>
<feature type="region of interest" description="Disordered" evidence="10">
    <location>
        <begin position="1"/>
        <end position="66"/>
    </location>
</feature>
<dbReference type="EMBL" id="KN846954">
    <property type="protein sequence ID" value="KIV77188.1"/>
    <property type="molecule type" value="Genomic_DNA"/>
</dbReference>